<evidence type="ECO:0000313" key="10">
    <source>
        <dbReference type="Proteomes" id="UP000551758"/>
    </source>
</evidence>
<reference evidence="9 10" key="1">
    <citation type="journal article" date="2020" name="Mol. Biol. Evol.">
        <title>Interspecific Gene Flow and the Evolution of Specialization in Black and White Rhinoceros.</title>
        <authorList>
            <person name="Moodley Y."/>
            <person name="Westbury M.V."/>
            <person name="Russo I.M."/>
            <person name="Gopalakrishnan S."/>
            <person name="Rakotoarivelo A."/>
            <person name="Olsen R.A."/>
            <person name="Prost S."/>
            <person name="Tunstall T."/>
            <person name="Ryder O.A."/>
            <person name="Dalen L."/>
            <person name="Bruford M.W."/>
        </authorList>
    </citation>
    <scope>NUCLEOTIDE SEQUENCE [LARGE SCALE GENOMIC DNA]</scope>
    <source>
        <strain evidence="9">SBR-YM</strain>
        <tissue evidence="9">Skin</tissue>
    </source>
</reference>
<evidence type="ECO:0000256" key="5">
    <source>
        <dbReference type="PROSITE-ProRule" id="PRU00042"/>
    </source>
</evidence>
<organism evidence="9 10">
    <name type="scientific">Diceros bicornis minor</name>
    <name type="common">South-central black rhinoceros</name>
    <dbReference type="NCBI Taxonomy" id="77932"/>
    <lineage>
        <taxon>Eukaryota</taxon>
        <taxon>Metazoa</taxon>
        <taxon>Chordata</taxon>
        <taxon>Craniata</taxon>
        <taxon>Vertebrata</taxon>
        <taxon>Euteleostomi</taxon>
        <taxon>Mammalia</taxon>
        <taxon>Eutheria</taxon>
        <taxon>Laurasiatheria</taxon>
        <taxon>Perissodactyla</taxon>
        <taxon>Rhinocerotidae</taxon>
        <taxon>Diceros</taxon>
    </lineage>
</organism>
<dbReference type="InterPro" id="IPR036236">
    <property type="entry name" value="Znf_C2H2_sf"/>
</dbReference>
<dbReference type="EMBL" id="JACDTQ010000092">
    <property type="protein sequence ID" value="KAF5929473.1"/>
    <property type="molecule type" value="Genomic_DNA"/>
</dbReference>
<evidence type="ECO:0000259" key="7">
    <source>
        <dbReference type="PROSITE" id="PS50157"/>
    </source>
</evidence>
<feature type="non-terminal residue" evidence="9">
    <location>
        <position position="1"/>
    </location>
</feature>
<dbReference type="PANTHER" id="PTHR23232">
    <property type="entry name" value="KRAB DOMAIN C2H2 ZINC FINGER"/>
    <property type="match status" value="1"/>
</dbReference>
<feature type="compositionally biased region" description="Polar residues" evidence="6">
    <location>
        <begin position="329"/>
        <end position="341"/>
    </location>
</feature>
<dbReference type="InterPro" id="IPR013087">
    <property type="entry name" value="Znf_C2H2_type"/>
</dbReference>
<name>A0A7J7FN19_DICBM</name>
<evidence type="ECO:0000256" key="6">
    <source>
        <dbReference type="SAM" id="MobiDB-lite"/>
    </source>
</evidence>
<comment type="caution">
    <text evidence="9">The sequence shown here is derived from an EMBL/GenBank/DDBJ whole genome shotgun (WGS) entry which is preliminary data.</text>
</comment>
<dbReference type="SMART" id="SM00349">
    <property type="entry name" value="KRAB"/>
    <property type="match status" value="1"/>
</dbReference>
<evidence type="ECO:0000313" key="9">
    <source>
        <dbReference type="EMBL" id="KAF5929473.1"/>
    </source>
</evidence>
<dbReference type="SUPFAM" id="SSF109640">
    <property type="entry name" value="KRAB domain (Kruppel-associated box)"/>
    <property type="match status" value="1"/>
</dbReference>
<dbReference type="PROSITE" id="PS50805">
    <property type="entry name" value="KRAB"/>
    <property type="match status" value="1"/>
</dbReference>
<evidence type="ECO:0000259" key="8">
    <source>
        <dbReference type="PROSITE" id="PS50805"/>
    </source>
</evidence>
<dbReference type="Pfam" id="PF01352">
    <property type="entry name" value="KRAB"/>
    <property type="match status" value="1"/>
</dbReference>
<feature type="region of interest" description="Disordered" evidence="6">
    <location>
        <begin position="89"/>
        <end position="115"/>
    </location>
</feature>
<evidence type="ECO:0000256" key="2">
    <source>
        <dbReference type="ARBA" id="ARBA00022737"/>
    </source>
</evidence>
<dbReference type="GO" id="GO:0008270">
    <property type="term" value="F:zinc ion binding"/>
    <property type="evidence" value="ECO:0007669"/>
    <property type="project" value="UniProtKB-KW"/>
</dbReference>
<dbReference type="SUPFAM" id="SSF57667">
    <property type="entry name" value="beta-beta-alpha zinc fingers"/>
    <property type="match status" value="1"/>
</dbReference>
<evidence type="ECO:0000256" key="1">
    <source>
        <dbReference type="ARBA" id="ARBA00022723"/>
    </source>
</evidence>
<dbReference type="PROSITE" id="PS00028">
    <property type="entry name" value="ZINC_FINGER_C2H2_1"/>
    <property type="match status" value="1"/>
</dbReference>
<keyword evidence="3 5" id="KW-0863">Zinc-finger</keyword>
<dbReference type="Proteomes" id="UP000551758">
    <property type="component" value="Unassembled WGS sequence"/>
</dbReference>
<sequence length="349" mass="39384">MALGLFSWNPVGNFLMSALDCGHYITQSALRRQTDSSTNEASGKRHPVWAQGWGLDFRRPPLGGHFGSWLFRGAGLGLRCWDREGARGGAVPAAQGGSEARRRRGNPRQGRTGTAVARTPALPPLAPLLPRVRWRRPRRGSRLRSVLQGSVTFEDVAIYFSLREWSLLDEAQRHLYRDVMLENLELTTSLGCCHEAKNEETRFEQSISVQRVSQVRTPSEHLFPKKAHPCEMCGLILRDILHLVEHHETHDKQKLHRCGAYGEQLYVSTNLRQHQKQCTGEKPLRSHVDRASFVKNCKCRVSGKPFIFRVVGKNFLASSEFLQQQTTAARELSNSGTQSRAAFQRGKTH</sequence>
<protein>
    <submittedName>
        <fullName evidence="9">Uncharacterized protein</fullName>
    </submittedName>
</protein>
<dbReference type="InterPro" id="IPR050169">
    <property type="entry name" value="Krueppel_C2H2_ZnF"/>
</dbReference>
<dbReference type="InterPro" id="IPR036051">
    <property type="entry name" value="KRAB_dom_sf"/>
</dbReference>
<proteinExistence type="predicted"/>
<dbReference type="PROSITE" id="PS50157">
    <property type="entry name" value="ZINC_FINGER_C2H2_2"/>
    <property type="match status" value="1"/>
</dbReference>
<accession>A0A7J7FN19</accession>
<feature type="domain" description="KRAB" evidence="8">
    <location>
        <begin position="151"/>
        <end position="222"/>
    </location>
</feature>
<dbReference type="PANTHER" id="PTHR23232:SF133">
    <property type="entry name" value="RIKEN CDNA 1700020N01 GENE"/>
    <property type="match status" value="1"/>
</dbReference>
<dbReference type="Gene3D" id="6.10.140.140">
    <property type="match status" value="1"/>
</dbReference>
<dbReference type="Gene3D" id="3.30.160.60">
    <property type="entry name" value="Classic Zinc Finger"/>
    <property type="match status" value="1"/>
</dbReference>
<dbReference type="CDD" id="cd07765">
    <property type="entry name" value="KRAB_A-box"/>
    <property type="match status" value="1"/>
</dbReference>
<keyword evidence="2" id="KW-0677">Repeat</keyword>
<dbReference type="GO" id="GO:0006355">
    <property type="term" value="P:regulation of DNA-templated transcription"/>
    <property type="evidence" value="ECO:0007669"/>
    <property type="project" value="InterPro"/>
</dbReference>
<feature type="domain" description="C2H2-type" evidence="7">
    <location>
        <begin position="228"/>
        <end position="255"/>
    </location>
</feature>
<evidence type="ECO:0000256" key="4">
    <source>
        <dbReference type="ARBA" id="ARBA00022833"/>
    </source>
</evidence>
<gene>
    <name evidence="9" type="ORF">HPG69_007224</name>
</gene>
<feature type="region of interest" description="Disordered" evidence="6">
    <location>
        <begin position="329"/>
        <end position="349"/>
    </location>
</feature>
<keyword evidence="1" id="KW-0479">Metal-binding</keyword>
<keyword evidence="10" id="KW-1185">Reference proteome</keyword>
<keyword evidence="4" id="KW-0862">Zinc</keyword>
<evidence type="ECO:0000256" key="3">
    <source>
        <dbReference type="ARBA" id="ARBA00022771"/>
    </source>
</evidence>
<dbReference type="InterPro" id="IPR001909">
    <property type="entry name" value="KRAB"/>
</dbReference>
<dbReference type="AlphaFoldDB" id="A0A7J7FN19"/>